<proteinExistence type="predicted"/>
<dbReference type="AlphaFoldDB" id="A0AAR5PTY1"/>
<dbReference type="Proteomes" id="UP000019118">
    <property type="component" value="Unassembled WGS sequence"/>
</dbReference>
<evidence type="ECO:0000313" key="1">
    <source>
        <dbReference type="EnsemblMetazoa" id="XP_019764470.1"/>
    </source>
</evidence>
<dbReference type="GO" id="GO:0034198">
    <property type="term" value="P:cellular response to amino acid starvation"/>
    <property type="evidence" value="ECO:0007669"/>
    <property type="project" value="TreeGrafter"/>
</dbReference>
<dbReference type="PANTHER" id="PTHR15435">
    <property type="entry name" value="KICSTOR COMPLEX PROTEIN KAPTIN"/>
    <property type="match status" value="1"/>
</dbReference>
<reference evidence="1" key="2">
    <citation type="submission" date="2024-08" db="UniProtKB">
        <authorList>
            <consortium name="EnsemblMetazoa"/>
        </authorList>
    </citation>
    <scope>IDENTIFICATION</scope>
</reference>
<dbReference type="GO" id="GO:0007015">
    <property type="term" value="P:actin filament organization"/>
    <property type="evidence" value="ECO:0007669"/>
    <property type="project" value="InterPro"/>
</dbReference>
<organism evidence="1 2">
    <name type="scientific">Dendroctonus ponderosae</name>
    <name type="common">Mountain pine beetle</name>
    <dbReference type="NCBI Taxonomy" id="77166"/>
    <lineage>
        <taxon>Eukaryota</taxon>
        <taxon>Metazoa</taxon>
        <taxon>Ecdysozoa</taxon>
        <taxon>Arthropoda</taxon>
        <taxon>Hexapoda</taxon>
        <taxon>Insecta</taxon>
        <taxon>Pterygota</taxon>
        <taxon>Neoptera</taxon>
        <taxon>Endopterygota</taxon>
        <taxon>Coleoptera</taxon>
        <taxon>Polyphaga</taxon>
        <taxon>Cucujiformia</taxon>
        <taxon>Curculionidae</taxon>
        <taxon>Scolytinae</taxon>
        <taxon>Dendroctonus</taxon>
    </lineage>
</organism>
<dbReference type="InterPro" id="IPR029982">
    <property type="entry name" value="Kptn"/>
</dbReference>
<evidence type="ECO:0000313" key="2">
    <source>
        <dbReference type="Proteomes" id="UP000019118"/>
    </source>
</evidence>
<dbReference type="GO" id="GO:0030027">
    <property type="term" value="C:lamellipodium"/>
    <property type="evidence" value="ECO:0007669"/>
    <property type="project" value="TreeGrafter"/>
</dbReference>
<sequence>MEQFKDAHYFHIPSQGNIYTMTELRLANGKSLVLAASLKRDIFYFEYSEASLSLDPATKEISFTYIPSGAEIISIDAFNKSSITNEAVIGITIIKNSNDSDTLETFLNIYSQLEEHEDFNIENIAQNCLTVELNFIPYQLMHTELITWKGDKIAKKEIVFILTGSDNLVHIYHENTSEHSYKDIDNRDLFPEFGKTPSPVIWIDICHLNNYEERVTAFGCECGYVKLLKVNTKTNKVIYNFSTRFSNYISKVQLYFENEVKHPDHFGKIISKIATEKKDARQVLNLIVVNSLLPSVLFRDVLKYGLSDYLTLARHNNSTVFTSCIVADIDFDGQKEILLGTGSEEIILYKRDIKENKWYLEEIKNLVAPILSMTYLDISGDGVKELIVSSMKGIHVLQHDPKFVQKKLTERVDALVIPKIV</sequence>
<accession>A0AAR5PTY1</accession>
<keyword evidence="2" id="KW-1185">Reference proteome</keyword>
<protein>
    <recommendedName>
        <fullName evidence="3">KICSTOR complex protein kaptin-like</fullName>
    </recommendedName>
</protein>
<dbReference type="GeneID" id="109540500"/>
<dbReference type="GO" id="GO:0015629">
    <property type="term" value="C:actin cytoskeleton"/>
    <property type="evidence" value="ECO:0007669"/>
    <property type="project" value="InterPro"/>
</dbReference>
<dbReference type="KEGG" id="dpa:109540500"/>
<name>A0AAR5PTY1_DENPD</name>
<dbReference type="PANTHER" id="PTHR15435:SF2">
    <property type="entry name" value="KICSTOR COMPLEX PROTEIN KAPTIN"/>
    <property type="match status" value="1"/>
</dbReference>
<reference evidence="2" key="1">
    <citation type="journal article" date="2013" name="Genome Biol.">
        <title>Draft genome of the mountain pine beetle, Dendroctonus ponderosae Hopkins, a major forest pest.</title>
        <authorList>
            <person name="Keeling C.I."/>
            <person name="Yuen M.M."/>
            <person name="Liao N.Y."/>
            <person name="Docking T.R."/>
            <person name="Chan S.K."/>
            <person name="Taylor G.A."/>
            <person name="Palmquist D.L."/>
            <person name="Jackman S.D."/>
            <person name="Nguyen A."/>
            <person name="Li M."/>
            <person name="Henderson H."/>
            <person name="Janes J.K."/>
            <person name="Zhao Y."/>
            <person name="Pandoh P."/>
            <person name="Moore R."/>
            <person name="Sperling F.A."/>
            <person name="Huber D.P."/>
            <person name="Birol I."/>
            <person name="Jones S.J."/>
            <person name="Bohlmann J."/>
        </authorList>
    </citation>
    <scope>NUCLEOTIDE SEQUENCE</scope>
</reference>
<evidence type="ECO:0008006" key="3">
    <source>
        <dbReference type="Google" id="ProtNLM"/>
    </source>
</evidence>
<dbReference type="InterPro" id="IPR028994">
    <property type="entry name" value="Integrin_alpha_N"/>
</dbReference>
<dbReference type="SUPFAM" id="SSF69318">
    <property type="entry name" value="Integrin alpha N-terminal domain"/>
    <property type="match status" value="1"/>
</dbReference>
<dbReference type="GO" id="GO:1904262">
    <property type="term" value="P:negative regulation of TORC1 signaling"/>
    <property type="evidence" value="ECO:0007669"/>
    <property type="project" value="TreeGrafter"/>
</dbReference>
<dbReference type="EnsemblMetazoa" id="XM_019908911.1">
    <property type="protein sequence ID" value="XP_019764470.1"/>
    <property type="gene ID" value="LOC109540500"/>
</dbReference>
<dbReference type="GO" id="GO:0051015">
    <property type="term" value="F:actin filament binding"/>
    <property type="evidence" value="ECO:0007669"/>
    <property type="project" value="TreeGrafter"/>
</dbReference>